<evidence type="ECO:0000256" key="9">
    <source>
        <dbReference type="SAM" id="MobiDB-lite"/>
    </source>
</evidence>
<dbReference type="RefSeq" id="XP_002739717.2">
    <property type="nucleotide sequence ID" value="XM_002739671.2"/>
</dbReference>
<dbReference type="PANTHER" id="PTHR47968">
    <property type="entry name" value="CENTROMERE PROTEIN E"/>
    <property type="match status" value="1"/>
</dbReference>
<dbReference type="PANTHER" id="PTHR47968:SF75">
    <property type="entry name" value="CENTROMERE-ASSOCIATED PROTEIN E"/>
    <property type="match status" value="1"/>
</dbReference>
<evidence type="ECO:0000256" key="8">
    <source>
        <dbReference type="SAM" id="Coils"/>
    </source>
</evidence>
<evidence type="ECO:0000256" key="3">
    <source>
        <dbReference type="ARBA" id="ARBA00022840"/>
    </source>
</evidence>
<dbReference type="Pfam" id="PF00225">
    <property type="entry name" value="Kinesin"/>
    <property type="match status" value="1"/>
</dbReference>
<keyword evidence="3 7" id="KW-0067">ATP-binding</keyword>
<sequence>MAEMNNVKVAIRVRPFISREEGQEQFWQVKEKVKICEIDPVTLKSVSKSYYFDRVFDSHETTNDVYSEIGLPIVQSAMDGYHGTIFAYGQTSSGKTYTMQGTERNPGVIRRAIRDIFDSIEKTPDREFLLRVSYSELYNEELKDLLSSEKKSLTIREDGKRVFVQNLTEELVNGYSQVMDLLRKGEGRRHIAGTNMNEHSSRSHTIFCIVIESREYDESNESNDTAVKVAHLNLVDLAGSERANETGAEGTRLQEACKINQSLFCLGQVINKLSSGSSHIPYRESKLTRMLQSSLGGNAKTAIICTVTPATVNLTHSTLQFASSAKTVMNNAKMNEVLSDEAMLKKYKTEIKGLKERIQQLEEGNASVLGPETQLQFAELLAFKEKQEEQIEKLKKLFIVSSVASTPKKIKTKSNRRETWCPGTRKPFFPPPRLGAASLGLSPIGECSSDEQTVMSVFRKHNLSVRGDETEASFSGTIEFSPACDNSVFLNDLDEKAQQLDSSLPVKFEEMPPPPPPPPQSSVTSQRRKRRNLVHFADAPMKLLEEHTQDKGSQTDTVEDVVIETNIDANDELQQQLSELSSVSESLTAENIDLQNQLFNAENRVEELVLVKSQLEEEASLQQQQSAEKLEEILIENTRLREEIISKEAGEQGGSTHLEQTLADLEMLLRAREVEISMLKEMVSAAEDEKDNLRERHSASVSELNQRIEELQNQPRNELLVSTSNENDEVHLLKQKNEEFKKELEEALGLCERVVMEKTTLEQDFENAKDDRDRLHGDYLMLQGQYEALHTELEKKESELKDLEEFTRLEKDVEEQEIAEVKEKHQLDISHFKTNLESQTEKINELSEQVTHYKRISCEIAGDANIVQTVESLRKSCSDAEQVAMDTNKKLSQKVTESEALKEKLEKLQKQVKQLETEKSDFEFHIEMQQKRHNSLSKQLREDLQCTFSEISQLKGEEVVSVDQLSSSGKEKIEQLETEVKRHSETIGELEAERQNLSLKLTEIETHREALTKDLQAMEKEKGEAEEQCLILKAERESLNAKIEELLKTTSELEVLKDLHAMEKEKDEAEEQCLILKAEKESLNAKIEELLKATSNLEALTKDLQAMEKEKAEAEEQCLILRAEKDSLNSKIEELLKATSNLEALSKDLQAMEKEKAEAEEQCLILRAEKENLNAKIEELLKATSNLEALTKDLQAMEKEKAEVVEQCLILKAEKESLNAKIEERLEATSNLEVLRKDLQAIKKEKDEVVEQCLILKAEKESLNAKIEERLEATSNLEALKKDLQAMEKEKDEVVEQCLILKAEKESLNSKIEEHLKTTSKLEALRDSIVSDLEAEQNWHVESNQKCMVLESEKENLLLKMKSLEDRLLSLNAENNIDEQSQEIEVLKSKILELENERDILSNQVGDLITEKETLTSSMVELGEIQKSENMEESQTLMMEKAEMIDKLKNLVNEKDDLSSQVEELNIEKENLVAMLSDFQKSSSELLVSKLQVVCSERDALVEKVQCLERAQKTAQSEIEQLNTERLEMIIKIQELEILQSSDNTELDSKYSALLQSLAEVKEALRDARSEKAALETEKEDLSTKLRMLQSEKENLMDQLMTVKEELASLTEERDELKSDLNDNINEAIVVQDDLLQHQDMLEESKNKIKELKEAQQDMVSEMEFMVQQQQTLQSDLEEELSKNLKMCEQVMMFEVNEKSLKDEINSYKQQMDEATVELEKLTNKQIESEDASLKVSEENVILQEKLCTLETKLSLAVESVQDTTGSSEECQRLNDQVQRLLVDLHKMEELEELTRKEADILQKEVEELRAELTLSNKQNVQLEENGTESSEECQRLNDQVQRLLVDLRQMEELKELTRKEADILLKEMEELKAELTLTNKQNVLLEENLRAAKDISDSLSGLQEEVDELRQKNEFLEKVKTASFNETSGLQVKLVELERQLQLERAVNEDINGQVGNSQEIIAEFERKLQEEC</sequence>
<evidence type="ECO:0000256" key="7">
    <source>
        <dbReference type="PROSITE-ProRule" id="PRU00283"/>
    </source>
</evidence>
<dbReference type="PROSITE" id="PS50067">
    <property type="entry name" value="KINESIN_MOTOR_2"/>
    <property type="match status" value="1"/>
</dbReference>
<feature type="coiled-coil region" evidence="8">
    <location>
        <begin position="1698"/>
        <end position="1732"/>
    </location>
</feature>
<evidence type="ECO:0000256" key="1">
    <source>
        <dbReference type="ARBA" id="ARBA00004245"/>
    </source>
</evidence>
<feature type="non-terminal residue" evidence="12">
    <location>
        <position position="1974"/>
    </location>
</feature>
<dbReference type="GeneID" id="100369687"/>
<feature type="compositionally biased region" description="Pro residues" evidence="9">
    <location>
        <begin position="511"/>
        <end position="520"/>
    </location>
</feature>
<dbReference type="CDD" id="cd01374">
    <property type="entry name" value="KISc_CENP_E"/>
    <property type="match status" value="1"/>
</dbReference>
<evidence type="ECO:0000259" key="10">
    <source>
        <dbReference type="PROSITE" id="PS50067"/>
    </source>
</evidence>
<dbReference type="InterPro" id="IPR001752">
    <property type="entry name" value="Kinesin_motor_dom"/>
</dbReference>
<dbReference type="PRINTS" id="PR00380">
    <property type="entry name" value="KINESINHEAVY"/>
</dbReference>
<comment type="subcellular location">
    <subcellularLocation>
        <location evidence="1">Cytoplasm</location>
        <location evidence="1">Cytoskeleton</location>
    </subcellularLocation>
</comment>
<organism evidence="11 12">
    <name type="scientific">Saccoglossus kowalevskii</name>
    <name type="common">Acorn worm</name>
    <dbReference type="NCBI Taxonomy" id="10224"/>
    <lineage>
        <taxon>Eukaryota</taxon>
        <taxon>Metazoa</taxon>
        <taxon>Hemichordata</taxon>
        <taxon>Enteropneusta</taxon>
        <taxon>Harrimaniidae</taxon>
        <taxon>Saccoglossus</taxon>
    </lineage>
</organism>
<keyword evidence="6" id="KW-0963">Cytoplasm</keyword>
<feature type="binding site" evidence="7">
    <location>
        <begin position="89"/>
        <end position="96"/>
    </location>
    <ligand>
        <name>ATP</name>
        <dbReference type="ChEBI" id="CHEBI:30616"/>
    </ligand>
</feature>
<keyword evidence="4 8" id="KW-0175">Coiled coil</keyword>
<feature type="coiled-coil region" evidence="8">
    <location>
        <begin position="570"/>
        <end position="643"/>
    </location>
</feature>
<proteinExistence type="inferred from homology"/>
<comment type="similarity">
    <text evidence="7">Belongs to the TRAFAC class myosin-kinesin ATPase superfamily. Kinesin family.</text>
</comment>
<keyword evidence="11" id="KW-1185">Reference proteome</keyword>
<dbReference type="Gene3D" id="3.40.850.10">
    <property type="entry name" value="Kinesin motor domain"/>
    <property type="match status" value="1"/>
</dbReference>
<feature type="domain" description="Kinesin motor" evidence="10">
    <location>
        <begin position="6"/>
        <end position="328"/>
    </location>
</feature>
<feature type="coiled-coil region" evidence="8">
    <location>
        <begin position="1441"/>
        <end position="1669"/>
    </location>
</feature>
<reference evidence="12" key="1">
    <citation type="submission" date="2025-08" db="UniProtKB">
        <authorList>
            <consortium name="RefSeq"/>
        </authorList>
    </citation>
    <scope>IDENTIFICATION</scope>
    <source>
        <tissue evidence="12">Testes</tissue>
    </source>
</reference>
<feature type="coiled-coil region" evidence="8">
    <location>
        <begin position="1347"/>
        <end position="1411"/>
    </location>
</feature>
<keyword evidence="2 7" id="KW-0547">Nucleotide-binding</keyword>
<dbReference type="InterPro" id="IPR019821">
    <property type="entry name" value="Kinesin_motor_CS"/>
</dbReference>
<evidence type="ECO:0000256" key="2">
    <source>
        <dbReference type="ARBA" id="ARBA00022741"/>
    </source>
</evidence>
<dbReference type="SUPFAM" id="SSF52540">
    <property type="entry name" value="P-loop containing nucleoside triphosphate hydrolases"/>
    <property type="match status" value="1"/>
</dbReference>
<keyword evidence="5 7" id="KW-0505">Motor protein</keyword>
<evidence type="ECO:0000256" key="5">
    <source>
        <dbReference type="ARBA" id="ARBA00023175"/>
    </source>
</evidence>
<dbReference type="PROSITE" id="PS00411">
    <property type="entry name" value="KINESIN_MOTOR_1"/>
    <property type="match status" value="1"/>
</dbReference>
<evidence type="ECO:0000313" key="12">
    <source>
        <dbReference type="RefSeq" id="XP_002739717.2"/>
    </source>
</evidence>
<feature type="coiled-coil region" evidence="8">
    <location>
        <begin position="973"/>
        <end position="1304"/>
    </location>
</feature>
<feature type="coiled-coil region" evidence="8">
    <location>
        <begin position="779"/>
        <end position="856"/>
    </location>
</feature>
<feature type="coiled-coil region" evidence="8">
    <location>
        <begin position="669"/>
        <end position="750"/>
    </location>
</feature>
<dbReference type="InterPro" id="IPR036961">
    <property type="entry name" value="Kinesin_motor_dom_sf"/>
</dbReference>
<evidence type="ECO:0000256" key="4">
    <source>
        <dbReference type="ARBA" id="ARBA00023054"/>
    </source>
</evidence>
<evidence type="ECO:0000256" key="6">
    <source>
        <dbReference type="ARBA" id="ARBA00023212"/>
    </source>
</evidence>
<evidence type="ECO:0000313" key="11">
    <source>
        <dbReference type="Proteomes" id="UP000694865"/>
    </source>
</evidence>
<keyword evidence="6" id="KW-0206">Cytoskeleton</keyword>
<feature type="coiled-coil region" evidence="8">
    <location>
        <begin position="888"/>
        <end position="925"/>
    </location>
</feature>
<dbReference type="SMART" id="SM00129">
    <property type="entry name" value="KISc"/>
    <property type="match status" value="1"/>
</dbReference>
<feature type="coiled-coil region" evidence="8">
    <location>
        <begin position="344"/>
        <end position="397"/>
    </location>
</feature>
<feature type="region of interest" description="Disordered" evidence="9">
    <location>
        <begin position="506"/>
        <end position="529"/>
    </location>
</feature>
<gene>
    <name evidence="12" type="primary">LOC100369687</name>
</gene>
<dbReference type="InterPro" id="IPR027417">
    <property type="entry name" value="P-loop_NTPase"/>
</dbReference>
<dbReference type="InterPro" id="IPR027640">
    <property type="entry name" value="Kinesin-like_fam"/>
</dbReference>
<protein>
    <submittedName>
        <fullName evidence="12">Centromere-associated protein E-like</fullName>
    </submittedName>
</protein>
<name>A0ABM0GXS5_SACKO</name>
<feature type="coiled-coil region" evidence="8">
    <location>
        <begin position="1771"/>
        <end position="1955"/>
    </location>
</feature>
<dbReference type="Proteomes" id="UP000694865">
    <property type="component" value="Unplaced"/>
</dbReference>
<accession>A0ABM0GXS5</accession>